<evidence type="ECO:0000256" key="3">
    <source>
        <dbReference type="ARBA" id="ARBA00022989"/>
    </source>
</evidence>
<evidence type="ECO:0000313" key="7">
    <source>
        <dbReference type="Proteomes" id="UP001054902"/>
    </source>
</evidence>
<evidence type="ECO:0000256" key="4">
    <source>
        <dbReference type="ARBA" id="ARBA00023136"/>
    </source>
</evidence>
<dbReference type="GO" id="GO:0005783">
    <property type="term" value="C:endoplasmic reticulum"/>
    <property type="evidence" value="ECO:0007669"/>
    <property type="project" value="TreeGrafter"/>
</dbReference>
<evidence type="ECO:0000313" key="6">
    <source>
        <dbReference type="EMBL" id="GFH56819.1"/>
    </source>
</evidence>
<feature type="transmembrane region" description="Helical" evidence="5">
    <location>
        <begin position="27"/>
        <end position="50"/>
    </location>
</feature>
<keyword evidence="3 5" id="KW-1133">Transmembrane helix</keyword>
<protein>
    <recommendedName>
        <fullName evidence="8">Glutathione transferase</fullName>
    </recommendedName>
</protein>
<feature type="transmembrane region" description="Helical" evidence="5">
    <location>
        <begin position="190"/>
        <end position="212"/>
    </location>
</feature>
<evidence type="ECO:0000256" key="5">
    <source>
        <dbReference type="SAM" id="Phobius"/>
    </source>
</evidence>
<feature type="transmembrane region" description="Helical" evidence="5">
    <location>
        <begin position="71"/>
        <end position="89"/>
    </location>
</feature>
<dbReference type="Pfam" id="PF01124">
    <property type="entry name" value="MAPEG"/>
    <property type="match status" value="1"/>
</dbReference>
<dbReference type="InterPro" id="IPR050997">
    <property type="entry name" value="MAPEG"/>
</dbReference>
<evidence type="ECO:0008006" key="8">
    <source>
        <dbReference type="Google" id="ProtNLM"/>
    </source>
</evidence>
<gene>
    <name evidence="6" type="ORF">CTEN210_13295</name>
</gene>
<dbReference type="Gene3D" id="1.20.120.550">
    <property type="entry name" value="Membrane associated eicosanoid/glutathione metabolism-like domain"/>
    <property type="match status" value="1"/>
</dbReference>
<evidence type="ECO:0000256" key="2">
    <source>
        <dbReference type="ARBA" id="ARBA00022692"/>
    </source>
</evidence>
<dbReference type="InterPro" id="IPR023352">
    <property type="entry name" value="MAPEG-like_dom_sf"/>
</dbReference>
<dbReference type="EMBL" id="BLLK01000056">
    <property type="protein sequence ID" value="GFH56819.1"/>
    <property type="molecule type" value="Genomic_DNA"/>
</dbReference>
<dbReference type="AlphaFoldDB" id="A0AAD3D684"/>
<feature type="transmembrane region" description="Helical" evidence="5">
    <location>
        <begin position="146"/>
        <end position="170"/>
    </location>
</feature>
<keyword evidence="2 5" id="KW-0812">Transmembrane</keyword>
<dbReference type="GO" id="GO:0006691">
    <property type="term" value="P:leukotriene metabolic process"/>
    <property type="evidence" value="ECO:0007669"/>
    <property type="project" value="UniProtKB-ARBA"/>
</dbReference>
<dbReference type="InterPro" id="IPR001129">
    <property type="entry name" value="Membr-assoc_MAPEG"/>
</dbReference>
<dbReference type="GO" id="GO:0005635">
    <property type="term" value="C:nuclear envelope"/>
    <property type="evidence" value="ECO:0007669"/>
    <property type="project" value="TreeGrafter"/>
</dbReference>
<accession>A0AAD3D684</accession>
<name>A0AAD3D684_9STRA</name>
<dbReference type="SUPFAM" id="SSF161084">
    <property type="entry name" value="MAPEG domain-like"/>
    <property type="match status" value="1"/>
</dbReference>
<dbReference type="GO" id="GO:0004364">
    <property type="term" value="F:glutathione transferase activity"/>
    <property type="evidence" value="ECO:0007669"/>
    <property type="project" value="TreeGrafter"/>
</dbReference>
<comment type="caution">
    <text evidence="6">The sequence shown here is derived from an EMBL/GenBank/DDBJ whole genome shotgun (WGS) entry which is preliminary data.</text>
</comment>
<dbReference type="Proteomes" id="UP001054902">
    <property type="component" value="Unassembled WGS sequence"/>
</dbReference>
<evidence type="ECO:0000256" key="1">
    <source>
        <dbReference type="ARBA" id="ARBA00004141"/>
    </source>
</evidence>
<proteinExistence type="predicted"/>
<comment type="subcellular location">
    <subcellularLocation>
        <location evidence="1">Membrane</location>
        <topology evidence="1">Multi-pass membrane protein</topology>
    </subcellularLocation>
</comment>
<organism evidence="6 7">
    <name type="scientific">Chaetoceros tenuissimus</name>
    <dbReference type="NCBI Taxonomy" id="426638"/>
    <lineage>
        <taxon>Eukaryota</taxon>
        <taxon>Sar</taxon>
        <taxon>Stramenopiles</taxon>
        <taxon>Ochrophyta</taxon>
        <taxon>Bacillariophyta</taxon>
        <taxon>Coscinodiscophyceae</taxon>
        <taxon>Chaetocerotophycidae</taxon>
        <taxon>Chaetocerotales</taxon>
        <taxon>Chaetocerotaceae</taxon>
        <taxon>Chaetoceros</taxon>
    </lineage>
</organism>
<dbReference type="PANTHER" id="PTHR10250:SF26">
    <property type="entry name" value="GLUTATHIONE S-TRANSFERASE 3, MITOCHONDRIAL"/>
    <property type="match status" value="1"/>
</dbReference>
<sequence length="215" mass="24006">MSEKTRETDAKGIPLKEGPYPPSFNVFIMYPLMNIIFASLMGYIAHKFIVIPNTNTSKEKIAFLAKHDLGYLYLSLIVLRIGQLIMATISGNARKQTRVHPPDQHIYKIHGQEKMGYVFLDQSGKNGNFNRAQRAIANYQETFPQYALYIVASGLIYPKQVFGLVILFAVSRVLSAVGYTSSTNGRMGGFMISQLTAATLESLTAIIAYKALHFE</sequence>
<dbReference type="GO" id="GO:0004602">
    <property type="term" value="F:glutathione peroxidase activity"/>
    <property type="evidence" value="ECO:0007669"/>
    <property type="project" value="TreeGrafter"/>
</dbReference>
<dbReference type="PANTHER" id="PTHR10250">
    <property type="entry name" value="MICROSOMAL GLUTATHIONE S-TRANSFERASE"/>
    <property type="match status" value="1"/>
</dbReference>
<dbReference type="GO" id="GO:0016020">
    <property type="term" value="C:membrane"/>
    <property type="evidence" value="ECO:0007669"/>
    <property type="project" value="UniProtKB-SubCell"/>
</dbReference>
<keyword evidence="4 5" id="KW-0472">Membrane</keyword>
<reference evidence="6 7" key="1">
    <citation type="journal article" date="2021" name="Sci. Rep.">
        <title>The genome of the diatom Chaetoceros tenuissimus carries an ancient integrated fragment of an extant virus.</title>
        <authorList>
            <person name="Hongo Y."/>
            <person name="Kimura K."/>
            <person name="Takaki Y."/>
            <person name="Yoshida Y."/>
            <person name="Baba S."/>
            <person name="Kobayashi G."/>
            <person name="Nagasaki K."/>
            <person name="Hano T."/>
            <person name="Tomaru Y."/>
        </authorList>
    </citation>
    <scope>NUCLEOTIDE SEQUENCE [LARGE SCALE GENOMIC DNA]</scope>
    <source>
        <strain evidence="6 7">NIES-3715</strain>
    </source>
</reference>
<keyword evidence="7" id="KW-1185">Reference proteome</keyword>